<reference evidence="2" key="2">
    <citation type="submission" date="2023-05" db="EMBL/GenBank/DDBJ databases">
        <authorList>
            <consortium name="Lawrence Berkeley National Laboratory"/>
            <person name="Steindorff A."/>
            <person name="Hensen N."/>
            <person name="Bonometti L."/>
            <person name="Westerberg I."/>
            <person name="Brannstrom I.O."/>
            <person name="Guillou S."/>
            <person name="Cros-Aarteil S."/>
            <person name="Calhoun S."/>
            <person name="Haridas S."/>
            <person name="Kuo A."/>
            <person name="Mondo S."/>
            <person name="Pangilinan J."/>
            <person name="Riley R."/>
            <person name="Labutti K."/>
            <person name="Andreopoulos B."/>
            <person name="Lipzen A."/>
            <person name="Chen C."/>
            <person name="Yanf M."/>
            <person name="Daum C."/>
            <person name="Ng V."/>
            <person name="Clum A."/>
            <person name="Ohm R."/>
            <person name="Martin F."/>
            <person name="Silar P."/>
            <person name="Natvig D."/>
            <person name="Lalanne C."/>
            <person name="Gautier V."/>
            <person name="Ament-Velasquez S.L."/>
            <person name="Kruys A."/>
            <person name="Hutchinson M.I."/>
            <person name="Powell A.J."/>
            <person name="Barry K."/>
            <person name="Miller A.N."/>
            <person name="Grigoriev I.V."/>
            <person name="Debuchy R."/>
            <person name="Gladieux P."/>
            <person name="Thoren M.H."/>
            <person name="Johannesson H."/>
        </authorList>
    </citation>
    <scope>NUCLEOTIDE SEQUENCE</scope>
    <source>
        <strain evidence="2">CBS 757.83</strain>
    </source>
</reference>
<feature type="signal peptide" evidence="1">
    <location>
        <begin position="1"/>
        <end position="21"/>
    </location>
</feature>
<proteinExistence type="predicted"/>
<accession>A0AAN6SWF0</accession>
<reference evidence="2" key="1">
    <citation type="journal article" date="2023" name="Mol. Phylogenet. Evol.">
        <title>Genome-scale phylogeny and comparative genomics of the fungal order Sordariales.</title>
        <authorList>
            <person name="Hensen N."/>
            <person name="Bonometti L."/>
            <person name="Westerberg I."/>
            <person name="Brannstrom I.O."/>
            <person name="Guillou S."/>
            <person name="Cros-Aarteil S."/>
            <person name="Calhoun S."/>
            <person name="Haridas S."/>
            <person name="Kuo A."/>
            <person name="Mondo S."/>
            <person name="Pangilinan J."/>
            <person name="Riley R."/>
            <person name="LaButti K."/>
            <person name="Andreopoulos B."/>
            <person name="Lipzen A."/>
            <person name="Chen C."/>
            <person name="Yan M."/>
            <person name="Daum C."/>
            <person name="Ng V."/>
            <person name="Clum A."/>
            <person name="Steindorff A."/>
            <person name="Ohm R.A."/>
            <person name="Martin F."/>
            <person name="Silar P."/>
            <person name="Natvig D.O."/>
            <person name="Lalanne C."/>
            <person name="Gautier V."/>
            <person name="Ament-Velasquez S.L."/>
            <person name="Kruys A."/>
            <person name="Hutchinson M.I."/>
            <person name="Powell A.J."/>
            <person name="Barry K."/>
            <person name="Miller A.N."/>
            <person name="Grigoriev I.V."/>
            <person name="Debuchy R."/>
            <person name="Gladieux P."/>
            <person name="Hiltunen Thoren M."/>
            <person name="Johannesson H."/>
        </authorList>
    </citation>
    <scope>NUCLEOTIDE SEQUENCE</scope>
    <source>
        <strain evidence="2">CBS 757.83</strain>
    </source>
</reference>
<keyword evidence="1" id="KW-0732">Signal</keyword>
<gene>
    <name evidence="2" type="ORF">N658DRAFT_501680</name>
</gene>
<evidence type="ECO:0000313" key="3">
    <source>
        <dbReference type="Proteomes" id="UP001305647"/>
    </source>
</evidence>
<dbReference type="AlphaFoldDB" id="A0AAN6SWF0"/>
<evidence type="ECO:0000256" key="1">
    <source>
        <dbReference type="SAM" id="SignalP"/>
    </source>
</evidence>
<organism evidence="2 3">
    <name type="scientific">Parathielavia hyrcaniae</name>
    <dbReference type="NCBI Taxonomy" id="113614"/>
    <lineage>
        <taxon>Eukaryota</taxon>
        <taxon>Fungi</taxon>
        <taxon>Dikarya</taxon>
        <taxon>Ascomycota</taxon>
        <taxon>Pezizomycotina</taxon>
        <taxon>Sordariomycetes</taxon>
        <taxon>Sordariomycetidae</taxon>
        <taxon>Sordariales</taxon>
        <taxon>Chaetomiaceae</taxon>
        <taxon>Parathielavia</taxon>
    </lineage>
</organism>
<dbReference type="Proteomes" id="UP001305647">
    <property type="component" value="Unassembled WGS sequence"/>
</dbReference>
<protein>
    <recommendedName>
        <fullName evidence="4">Secreted protein</fullName>
    </recommendedName>
</protein>
<dbReference type="EMBL" id="MU863719">
    <property type="protein sequence ID" value="KAK4096340.1"/>
    <property type="molecule type" value="Genomic_DNA"/>
</dbReference>
<keyword evidence="3" id="KW-1185">Reference proteome</keyword>
<evidence type="ECO:0000313" key="2">
    <source>
        <dbReference type="EMBL" id="KAK4096340.1"/>
    </source>
</evidence>
<name>A0AAN6SWF0_9PEZI</name>
<sequence length="87" mass="9754">MKGTAFKALLWVTHLYGYVYTRNSHAGIDYVASLRRARFNRSLWPAHSVRSRISVRRRGTLKPRTATVRGASYCPATDASQTAPTVT</sequence>
<comment type="caution">
    <text evidence="2">The sequence shown here is derived from an EMBL/GenBank/DDBJ whole genome shotgun (WGS) entry which is preliminary data.</text>
</comment>
<evidence type="ECO:0008006" key="4">
    <source>
        <dbReference type="Google" id="ProtNLM"/>
    </source>
</evidence>
<feature type="chain" id="PRO_5043035591" description="Secreted protein" evidence="1">
    <location>
        <begin position="22"/>
        <end position="87"/>
    </location>
</feature>